<evidence type="ECO:0000256" key="3">
    <source>
        <dbReference type="ARBA" id="ARBA00022692"/>
    </source>
</evidence>
<feature type="transmembrane region" description="Helical" evidence="6">
    <location>
        <begin position="229"/>
        <end position="248"/>
    </location>
</feature>
<feature type="transmembrane region" description="Helical" evidence="6">
    <location>
        <begin position="141"/>
        <end position="162"/>
    </location>
</feature>
<protein>
    <submittedName>
        <fullName evidence="8">MFS transporter</fullName>
    </submittedName>
</protein>
<evidence type="ECO:0000259" key="7">
    <source>
        <dbReference type="PROSITE" id="PS50850"/>
    </source>
</evidence>
<evidence type="ECO:0000256" key="6">
    <source>
        <dbReference type="SAM" id="Phobius"/>
    </source>
</evidence>
<dbReference type="InterPro" id="IPR011701">
    <property type="entry name" value="MFS"/>
</dbReference>
<evidence type="ECO:0000256" key="1">
    <source>
        <dbReference type="ARBA" id="ARBA00004651"/>
    </source>
</evidence>
<evidence type="ECO:0000313" key="8">
    <source>
        <dbReference type="EMBL" id="MCZ4549797.1"/>
    </source>
</evidence>
<feature type="transmembrane region" description="Helical" evidence="6">
    <location>
        <begin position="333"/>
        <end position="353"/>
    </location>
</feature>
<keyword evidence="9" id="KW-1185">Reference proteome</keyword>
<feature type="domain" description="Major facilitator superfamily (MFS) profile" evidence="7">
    <location>
        <begin position="16"/>
        <end position="507"/>
    </location>
</feature>
<keyword evidence="5 6" id="KW-0472">Membrane</keyword>
<feature type="transmembrane region" description="Helical" evidence="6">
    <location>
        <begin position="168"/>
        <end position="189"/>
    </location>
</feature>
<keyword evidence="3 6" id="KW-0812">Transmembrane</keyword>
<organism evidence="8 9">
    <name type="scientific">Gordonia rubripertincta</name>
    <name type="common">Rhodococcus corallinus</name>
    <dbReference type="NCBI Taxonomy" id="36822"/>
    <lineage>
        <taxon>Bacteria</taxon>
        <taxon>Bacillati</taxon>
        <taxon>Actinomycetota</taxon>
        <taxon>Actinomycetes</taxon>
        <taxon>Mycobacteriales</taxon>
        <taxon>Gordoniaceae</taxon>
        <taxon>Gordonia</taxon>
    </lineage>
</organism>
<feature type="transmembrane region" description="Helical" evidence="6">
    <location>
        <begin position="112"/>
        <end position="132"/>
    </location>
</feature>
<name>A0ABT4MS41_GORRU</name>
<keyword evidence="4 6" id="KW-1133">Transmembrane helix</keyword>
<keyword evidence="2" id="KW-0813">Transport</keyword>
<dbReference type="EMBL" id="JAPWIE010000002">
    <property type="protein sequence ID" value="MCZ4549797.1"/>
    <property type="molecule type" value="Genomic_DNA"/>
</dbReference>
<dbReference type="Proteomes" id="UP001067235">
    <property type="component" value="Unassembled WGS sequence"/>
</dbReference>
<comment type="caution">
    <text evidence="8">The sequence shown here is derived from an EMBL/GenBank/DDBJ whole genome shotgun (WGS) entry which is preliminary data.</text>
</comment>
<evidence type="ECO:0000256" key="5">
    <source>
        <dbReference type="ARBA" id="ARBA00023136"/>
    </source>
</evidence>
<feature type="transmembrane region" description="Helical" evidence="6">
    <location>
        <begin position="406"/>
        <end position="425"/>
    </location>
</feature>
<dbReference type="RefSeq" id="WP_301570325.1">
    <property type="nucleotide sequence ID" value="NZ_JAPWIE010000002.1"/>
</dbReference>
<sequence length="525" mass="54025">MAAEIVDKAPPKAKLVLGTLILVAGVANINLAVANVALPDIGEAFDASAVGLNLVAVGYSLGLAASVLYFGALGDRHGRKRMLVIGMSLSIPASLIAGFAPSIEVLFAGRLLGGIAAGLAYPTTLAIITALWQGASRTKAIAAWSALGGAISALGPVLSGGLLEVFSWHSVFLVTMPLAVIALFAAWRLVPADGGDASEKVDNLGGVFSILFIGAMVLCLNFLPMAGAGLVAAVLGAVSVSAGIAFVIRQRHARTPLFDLKIAARPTFWVAAMGGVVVFGTLMGAMYIGQQYLQNVLHYSTLAAGSSVLPAAISMVAVAPFSARLVETRGSRLTLLVGISIIAVGMVAAMVLWTETAHYWRVAFVYICIGLGVGIAGTPASRSLTGSVPLSRAGMASGMSDLQRDLGGAIMQSILGAILTAGYAHNLSKQIAGSPDASTITDQTQAALTKSFSSAEDLAARYPDHADEILSAAREAFVHGDFLAYGAAIAVVLAGGLVVLFCYPNAAKERELMKEYAVESVRERA</sequence>
<feature type="transmembrane region" description="Helical" evidence="6">
    <location>
        <begin position="359"/>
        <end position="385"/>
    </location>
</feature>
<dbReference type="CDD" id="cd17321">
    <property type="entry name" value="MFS_MMR_MDR_like"/>
    <property type="match status" value="1"/>
</dbReference>
<evidence type="ECO:0000256" key="4">
    <source>
        <dbReference type="ARBA" id="ARBA00022989"/>
    </source>
</evidence>
<dbReference type="InterPro" id="IPR036259">
    <property type="entry name" value="MFS_trans_sf"/>
</dbReference>
<feature type="transmembrane region" description="Helical" evidence="6">
    <location>
        <begin position="201"/>
        <end position="223"/>
    </location>
</feature>
<evidence type="ECO:0000313" key="9">
    <source>
        <dbReference type="Proteomes" id="UP001067235"/>
    </source>
</evidence>
<proteinExistence type="predicted"/>
<feature type="transmembrane region" description="Helical" evidence="6">
    <location>
        <begin position="50"/>
        <end position="70"/>
    </location>
</feature>
<reference evidence="8" key="1">
    <citation type="submission" date="2022-12" db="EMBL/GenBank/DDBJ databases">
        <authorList>
            <person name="Krivoruchko A.V."/>
            <person name="Elkin A."/>
        </authorList>
    </citation>
    <scope>NUCLEOTIDE SEQUENCE</scope>
    <source>
        <strain evidence="8">IEGM 1388</strain>
    </source>
</reference>
<feature type="transmembrane region" description="Helical" evidence="6">
    <location>
        <begin position="301"/>
        <end position="321"/>
    </location>
</feature>
<dbReference type="PRINTS" id="PR01036">
    <property type="entry name" value="TCRTETB"/>
</dbReference>
<gene>
    <name evidence="8" type="ORF">O4213_07375</name>
</gene>
<feature type="transmembrane region" description="Helical" evidence="6">
    <location>
        <begin position="82"/>
        <end position="100"/>
    </location>
</feature>
<evidence type="ECO:0000256" key="2">
    <source>
        <dbReference type="ARBA" id="ARBA00022448"/>
    </source>
</evidence>
<dbReference type="PROSITE" id="PS50850">
    <property type="entry name" value="MFS"/>
    <property type="match status" value="1"/>
</dbReference>
<dbReference type="Gene3D" id="1.20.1720.10">
    <property type="entry name" value="Multidrug resistance protein D"/>
    <property type="match status" value="1"/>
</dbReference>
<dbReference type="PANTHER" id="PTHR42718">
    <property type="entry name" value="MAJOR FACILITATOR SUPERFAMILY MULTIDRUG TRANSPORTER MFSC"/>
    <property type="match status" value="1"/>
</dbReference>
<feature type="transmembrane region" description="Helical" evidence="6">
    <location>
        <begin position="268"/>
        <end position="289"/>
    </location>
</feature>
<feature type="transmembrane region" description="Helical" evidence="6">
    <location>
        <begin position="482"/>
        <end position="503"/>
    </location>
</feature>
<comment type="subcellular location">
    <subcellularLocation>
        <location evidence="1">Cell membrane</location>
        <topology evidence="1">Multi-pass membrane protein</topology>
    </subcellularLocation>
</comment>
<accession>A0ABT4MS41</accession>
<dbReference type="Pfam" id="PF07690">
    <property type="entry name" value="MFS_1"/>
    <property type="match status" value="1"/>
</dbReference>
<dbReference type="Gene3D" id="1.20.1250.20">
    <property type="entry name" value="MFS general substrate transporter like domains"/>
    <property type="match status" value="1"/>
</dbReference>
<dbReference type="PANTHER" id="PTHR42718:SF9">
    <property type="entry name" value="MAJOR FACILITATOR SUPERFAMILY MULTIDRUG TRANSPORTER MFSC"/>
    <property type="match status" value="1"/>
</dbReference>
<dbReference type="SUPFAM" id="SSF103473">
    <property type="entry name" value="MFS general substrate transporter"/>
    <property type="match status" value="1"/>
</dbReference>
<dbReference type="InterPro" id="IPR020846">
    <property type="entry name" value="MFS_dom"/>
</dbReference>